<feature type="transmembrane region" description="Helical" evidence="9">
    <location>
        <begin position="452"/>
        <end position="472"/>
    </location>
</feature>
<evidence type="ECO:0000256" key="2">
    <source>
        <dbReference type="ARBA" id="ARBA00008220"/>
    </source>
</evidence>
<feature type="transmembrane region" description="Helical" evidence="9">
    <location>
        <begin position="423"/>
        <end position="440"/>
    </location>
</feature>
<dbReference type="GO" id="GO:0022857">
    <property type="term" value="F:transmembrane transporter activity"/>
    <property type="evidence" value="ECO:0007669"/>
    <property type="project" value="InterPro"/>
</dbReference>
<sequence length="478" mass="51547">MENANKNHGISLFALIAMVVSSAIGAGVFNLPTTLAAAATPGVTLIAWGITAIGILALALSLKNLVLNKPELNGISDYARAGFGEFAGFLSGWGYWLSAWLGNIAFATMMMSAVGYFFPTFKSGNSLSAVIVSSIISWLLTIFVVRGVESAAAINAIVTVCKLVPLAAFGLMAIISFKFGVFTQHFWSNFMTNAQGMISYSDMTAGGILAQIKGCLMAMMWVFVGIEGAAMLAKRAKKQSDAGKATVIGLVTLLIVYVVLTMLPYGYLSQEQLLKVKSPGILYLFESMTGTLGGAFISIGMIITIFGAWLSWTILPAEATSQLAEQRLLPQWFGTLNQHGAPSHSLWMTQIFIQIFLISTIFAKEAYTFSYSLCTSAIVVCYTLVGAYQLKLGWQTGNKKWAISGFVALLFQVTALVLAGLSYLWLCSIVYAIGLIFYYYGRRENGFRFSKLEWTLTGVIIIIALTALGALLTGHVSV</sequence>
<dbReference type="EMBL" id="BJJW01000015">
    <property type="protein sequence ID" value="GDZ84534.1"/>
    <property type="molecule type" value="Genomic_DNA"/>
</dbReference>
<feature type="transmembrane region" description="Helical" evidence="9">
    <location>
        <begin position="400"/>
        <end position="417"/>
    </location>
</feature>
<dbReference type="NCBIfam" id="TIGR00905">
    <property type="entry name" value="2A0302"/>
    <property type="match status" value="1"/>
</dbReference>
<comment type="subcellular location">
    <subcellularLocation>
        <location evidence="1">Cell membrane</location>
        <topology evidence="1">Multi-pass membrane protein</topology>
    </subcellularLocation>
</comment>
<dbReference type="AlphaFoldDB" id="A0A5A5U4C7"/>
<comment type="caution">
    <text evidence="10">The sequence shown here is derived from an EMBL/GenBank/DDBJ whole genome shotgun (WGS) entry which is preliminary data.</text>
</comment>
<keyword evidence="5 9" id="KW-0812">Transmembrane</keyword>
<evidence type="ECO:0000256" key="9">
    <source>
        <dbReference type="SAM" id="Phobius"/>
    </source>
</evidence>
<evidence type="ECO:0000313" key="10">
    <source>
        <dbReference type="EMBL" id="GDZ84534.1"/>
    </source>
</evidence>
<dbReference type="RefSeq" id="WP_040190680.1">
    <property type="nucleotide sequence ID" value="NZ_BJJW01000015.1"/>
</dbReference>
<organism evidence="10 11">
    <name type="scientific">Leuconostoc citreum</name>
    <dbReference type="NCBI Taxonomy" id="33964"/>
    <lineage>
        <taxon>Bacteria</taxon>
        <taxon>Bacillati</taxon>
        <taxon>Bacillota</taxon>
        <taxon>Bacilli</taxon>
        <taxon>Lactobacillales</taxon>
        <taxon>Lactobacillaceae</taxon>
        <taxon>Leuconostoc</taxon>
    </lineage>
</organism>
<keyword evidence="4" id="KW-1003">Cell membrane</keyword>
<evidence type="ECO:0000256" key="5">
    <source>
        <dbReference type="ARBA" id="ARBA00022692"/>
    </source>
</evidence>
<dbReference type="Proteomes" id="UP000323274">
    <property type="component" value="Unassembled WGS sequence"/>
</dbReference>
<feature type="transmembrane region" description="Helical" evidence="9">
    <location>
        <begin position="369"/>
        <end position="388"/>
    </location>
</feature>
<evidence type="ECO:0000256" key="8">
    <source>
        <dbReference type="ARBA" id="ARBA00023136"/>
    </source>
</evidence>
<reference evidence="10 11" key="1">
    <citation type="submission" date="2019-04" db="EMBL/GenBank/DDBJ databases">
        <title>A pseudo-fructophilic Leuconostoc citreum strain F192-5 isolated from peel of satsuma mandarin: the first report for isolation and characterization of strain-dependent fructophilic-like characteristics.</title>
        <authorList>
            <person name="Maeno S."/>
            <person name="Tanizawa Y."/>
            <person name="Kajikawa A."/>
            <person name="Kanesaki Y."/>
            <person name="Kubota E."/>
            <person name="Arita M."/>
            <person name="Leon D."/>
            <person name="Endo A."/>
        </authorList>
    </citation>
    <scope>NUCLEOTIDE SEQUENCE [LARGE SCALE GENOMIC DNA]</scope>
    <source>
        <strain evidence="10 11">F192-5</strain>
    </source>
</reference>
<feature type="transmembrane region" description="Helical" evidence="9">
    <location>
        <begin position="12"/>
        <end position="31"/>
    </location>
</feature>
<evidence type="ECO:0000256" key="3">
    <source>
        <dbReference type="ARBA" id="ARBA00022448"/>
    </source>
</evidence>
<feature type="transmembrane region" description="Helical" evidence="9">
    <location>
        <begin position="95"/>
        <end position="118"/>
    </location>
</feature>
<dbReference type="PANTHER" id="PTHR42770:SF4">
    <property type="entry name" value="ARGININE_ORNITHINE ANTIPORTER-RELATED"/>
    <property type="match status" value="1"/>
</dbReference>
<evidence type="ECO:0000256" key="4">
    <source>
        <dbReference type="ARBA" id="ARBA00022475"/>
    </source>
</evidence>
<dbReference type="GO" id="GO:0005886">
    <property type="term" value="C:plasma membrane"/>
    <property type="evidence" value="ECO:0007669"/>
    <property type="project" value="UniProtKB-SubCell"/>
</dbReference>
<dbReference type="InterPro" id="IPR004754">
    <property type="entry name" value="Amino_acid_antiprt"/>
</dbReference>
<feature type="transmembrane region" description="Helical" evidence="9">
    <location>
        <begin position="207"/>
        <end position="233"/>
    </location>
</feature>
<feature type="transmembrane region" description="Helical" evidence="9">
    <location>
        <begin position="43"/>
        <end position="62"/>
    </location>
</feature>
<proteinExistence type="inferred from homology"/>
<name>A0A5A5U4C7_LEUCI</name>
<evidence type="ECO:0000256" key="6">
    <source>
        <dbReference type="ARBA" id="ARBA00022970"/>
    </source>
</evidence>
<keyword evidence="6" id="KW-0029">Amino-acid transport</keyword>
<dbReference type="GO" id="GO:0006865">
    <property type="term" value="P:amino acid transport"/>
    <property type="evidence" value="ECO:0007669"/>
    <property type="project" value="UniProtKB-KW"/>
</dbReference>
<evidence type="ECO:0000256" key="7">
    <source>
        <dbReference type="ARBA" id="ARBA00022989"/>
    </source>
</evidence>
<keyword evidence="8 9" id="KW-0472">Membrane</keyword>
<evidence type="ECO:0000256" key="1">
    <source>
        <dbReference type="ARBA" id="ARBA00004651"/>
    </source>
</evidence>
<protein>
    <submittedName>
        <fullName evidence="10">Amino acid APC transporter</fullName>
    </submittedName>
</protein>
<accession>A0A5A5U4C7</accession>
<dbReference type="PANTHER" id="PTHR42770">
    <property type="entry name" value="AMINO ACID TRANSPORTER-RELATED"/>
    <property type="match status" value="1"/>
</dbReference>
<feature type="transmembrane region" description="Helical" evidence="9">
    <location>
        <begin position="288"/>
        <end position="312"/>
    </location>
</feature>
<dbReference type="InterPro" id="IPR002293">
    <property type="entry name" value="AA/rel_permease1"/>
</dbReference>
<feature type="transmembrane region" description="Helical" evidence="9">
    <location>
        <begin position="245"/>
        <end position="268"/>
    </location>
</feature>
<dbReference type="Pfam" id="PF13520">
    <property type="entry name" value="AA_permease_2"/>
    <property type="match status" value="1"/>
</dbReference>
<dbReference type="PIRSF" id="PIRSF006060">
    <property type="entry name" value="AA_transporter"/>
    <property type="match status" value="1"/>
</dbReference>
<gene>
    <name evidence="10" type="primary">arcD1</name>
    <name evidence="10" type="ORF">LCIT_17760</name>
</gene>
<feature type="transmembrane region" description="Helical" evidence="9">
    <location>
        <begin position="166"/>
        <end position="187"/>
    </location>
</feature>
<dbReference type="InterPro" id="IPR050367">
    <property type="entry name" value="APC_superfamily"/>
</dbReference>
<comment type="similarity">
    <text evidence="2">Belongs to the amino acid-polyamine-organocation (APC) superfamily. Basic amino acid/polyamine antiporter (APA) (TC 2.A.3.2) family.</text>
</comment>
<dbReference type="Gene3D" id="1.20.1740.10">
    <property type="entry name" value="Amino acid/polyamine transporter I"/>
    <property type="match status" value="1"/>
</dbReference>
<keyword evidence="3" id="KW-0813">Transport</keyword>
<feature type="transmembrane region" description="Helical" evidence="9">
    <location>
        <begin position="124"/>
        <end position="145"/>
    </location>
</feature>
<keyword evidence="7 9" id="KW-1133">Transmembrane helix</keyword>
<evidence type="ECO:0000313" key="11">
    <source>
        <dbReference type="Proteomes" id="UP000323274"/>
    </source>
</evidence>
<feature type="transmembrane region" description="Helical" evidence="9">
    <location>
        <begin position="346"/>
        <end position="363"/>
    </location>
</feature>